<evidence type="ECO:0000256" key="1">
    <source>
        <dbReference type="ARBA" id="ARBA00022801"/>
    </source>
</evidence>
<dbReference type="Pfam" id="PF07859">
    <property type="entry name" value="Abhydrolase_3"/>
    <property type="match status" value="1"/>
</dbReference>
<dbReference type="AlphaFoldDB" id="A0A3A9WY49"/>
<dbReference type="InterPro" id="IPR029058">
    <property type="entry name" value="AB_hydrolase_fold"/>
</dbReference>
<reference evidence="6 7" key="1">
    <citation type="submission" date="2018-09" db="EMBL/GenBank/DDBJ databases">
        <title>Streptomyces sp. nov. DS1-2, an endophytic actinomycete isolated from roots of Dendrobium scabrilingue.</title>
        <authorList>
            <person name="Kuncharoen N."/>
            <person name="Kudo T."/>
            <person name="Ohkuma M."/>
            <person name="Yuki M."/>
            <person name="Tanasupawat S."/>
        </authorList>
    </citation>
    <scope>NUCLEOTIDE SEQUENCE [LARGE SCALE GENOMIC DNA]</scope>
    <source>
        <strain evidence="4 7">AZ1-7</strain>
        <strain evidence="5 6">DS1-2</strain>
    </source>
</reference>
<evidence type="ECO:0000313" key="7">
    <source>
        <dbReference type="Proteomes" id="UP000275024"/>
    </source>
</evidence>
<dbReference type="GO" id="GO:0016787">
    <property type="term" value="F:hydrolase activity"/>
    <property type="evidence" value="ECO:0007669"/>
    <property type="project" value="UniProtKB-KW"/>
</dbReference>
<dbReference type="InterPro" id="IPR013094">
    <property type="entry name" value="AB_hydrolase_3"/>
</dbReference>
<evidence type="ECO:0000256" key="2">
    <source>
        <dbReference type="SAM" id="MobiDB-lite"/>
    </source>
</evidence>
<dbReference type="Proteomes" id="UP000275024">
    <property type="component" value="Unassembled WGS sequence"/>
</dbReference>
<gene>
    <name evidence="5" type="ORF">D7318_08620</name>
    <name evidence="4" type="ORF">D7319_07765</name>
</gene>
<dbReference type="EMBL" id="RBDX01000004">
    <property type="protein sequence ID" value="RKN11107.1"/>
    <property type="molecule type" value="Genomic_DNA"/>
</dbReference>
<dbReference type="PANTHER" id="PTHR48081">
    <property type="entry name" value="AB HYDROLASE SUPERFAMILY PROTEIN C4A8.06C"/>
    <property type="match status" value="1"/>
</dbReference>
<evidence type="ECO:0000259" key="3">
    <source>
        <dbReference type="Pfam" id="PF07859"/>
    </source>
</evidence>
<dbReference type="OrthoDB" id="128186at2"/>
<sequence>MMRARRASPRAEILLPSPRTPAVGVVGVLMSPHTRQPTEHSLRLRNRPSTQFVSDTTRRSVEMNSRGPGSASQAADLTAPRIRPEVGRYLELNPDGAMRWDDTEALRRTTRDRALAVRGALEPVFSSEDLDASGVPVRLVLPSPDVMDVLVWVHGGGWVHGDLDGYDGVARSLANRARCAVLSVDYRLAPEHPFPAGLEDVLRVLDWARSRYGAVAVGGDSSGGNLAAAACLAARERQLDLATQLLVYPVLDHGDSEYKAAFRRRYRGFIGQRDFGAAACERIAWLWDRYDPEGSHRDDPLAAPLRAASLSGLPPATVILAEHDVLRGEGEHYADRLQDAGVPVDLLTFPGQIHGFFQMAGVTPDARRALELAGDAIRKAFDSASPHPRTTPFDQEEQR</sequence>
<dbReference type="InterPro" id="IPR050300">
    <property type="entry name" value="GDXG_lipolytic_enzyme"/>
</dbReference>
<evidence type="ECO:0000313" key="6">
    <source>
        <dbReference type="Proteomes" id="UP000268652"/>
    </source>
</evidence>
<proteinExistence type="predicted"/>
<evidence type="ECO:0000313" key="5">
    <source>
        <dbReference type="EMBL" id="RKN25427.1"/>
    </source>
</evidence>
<keyword evidence="6" id="KW-1185">Reference proteome</keyword>
<organism evidence="4 7">
    <name type="scientific">Streptomyces radicis</name>
    <dbReference type="NCBI Taxonomy" id="1750517"/>
    <lineage>
        <taxon>Bacteria</taxon>
        <taxon>Bacillati</taxon>
        <taxon>Actinomycetota</taxon>
        <taxon>Actinomycetes</taxon>
        <taxon>Kitasatosporales</taxon>
        <taxon>Streptomycetaceae</taxon>
        <taxon>Streptomyces</taxon>
    </lineage>
</organism>
<evidence type="ECO:0000313" key="4">
    <source>
        <dbReference type="EMBL" id="RKN11107.1"/>
    </source>
</evidence>
<accession>A0A3A9WY49</accession>
<feature type="region of interest" description="Disordered" evidence="2">
    <location>
        <begin position="33"/>
        <end position="78"/>
    </location>
</feature>
<dbReference type="EMBL" id="RBDY01000004">
    <property type="protein sequence ID" value="RKN25427.1"/>
    <property type="molecule type" value="Genomic_DNA"/>
</dbReference>
<dbReference type="SUPFAM" id="SSF53474">
    <property type="entry name" value="alpha/beta-Hydrolases"/>
    <property type="match status" value="1"/>
</dbReference>
<feature type="domain" description="Alpha/beta hydrolase fold-3" evidence="3">
    <location>
        <begin position="150"/>
        <end position="357"/>
    </location>
</feature>
<dbReference type="Proteomes" id="UP000268652">
    <property type="component" value="Unassembled WGS sequence"/>
</dbReference>
<dbReference type="Gene3D" id="3.40.50.1820">
    <property type="entry name" value="alpha/beta hydrolase"/>
    <property type="match status" value="1"/>
</dbReference>
<keyword evidence="1 4" id="KW-0378">Hydrolase</keyword>
<dbReference type="PANTHER" id="PTHR48081:SF8">
    <property type="entry name" value="ALPHA_BETA HYDROLASE FOLD-3 DOMAIN-CONTAINING PROTEIN-RELATED"/>
    <property type="match status" value="1"/>
</dbReference>
<name>A0A3A9WY49_9ACTN</name>
<comment type="caution">
    <text evidence="4">The sequence shown here is derived from an EMBL/GenBank/DDBJ whole genome shotgun (WGS) entry which is preliminary data.</text>
</comment>
<protein>
    <submittedName>
        <fullName evidence="4">Alpha/beta hydrolase</fullName>
    </submittedName>
</protein>